<evidence type="ECO:0000256" key="4">
    <source>
        <dbReference type="ARBA" id="ARBA00022475"/>
    </source>
</evidence>
<dbReference type="AlphaFoldDB" id="A0A6N6RED7"/>
<keyword evidence="7 9" id="KW-1133">Transmembrane helix</keyword>
<proteinExistence type="inferred from homology"/>
<sequence>MAQNNHTIHVDANAPATAGRLKTLLEYKELLLSLATRDYRVRFVQTRLGYVWAIVQPIVLMLILTFVFGKMLNVNTGGIEYPIFALSGQVLWSYFSFSAVQGGQSLVQSQHMIRKIWFPRVVLPLSKAAVGFMDLAIGLVVLGAAMAVYKALPSVSLIALPLAILFTWIAGTGVSLWTSALSIRYRDIQHALPYFIQFLFFLTPVAYPAGVLSKSLPESISWAAYLNPMSGIIDLARFSLFDAELVWNNVLISVGVAVILLVTGWHYFHKVERNMADTL</sequence>
<dbReference type="GO" id="GO:0005886">
    <property type="term" value="C:plasma membrane"/>
    <property type="evidence" value="ECO:0007669"/>
    <property type="project" value="UniProtKB-SubCell"/>
</dbReference>
<dbReference type="InterPro" id="IPR013525">
    <property type="entry name" value="ABC2_TM"/>
</dbReference>
<feature type="transmembrane region" description="Helical" evidence="9">
    <location>
        <begin position="245"/>
        <end position="268"/>
    </location>
</feature>
<feature type="transmembrane region" description="Helical" evidence="9">
    <location>
        <begin position="81"/>
        <end position="100"/>
    </location>
</feature>
<keyword evidence="4 9" id="KW-1003">Cell membrane</keyword>
<dbReference type="InterPro" id="IPR047817">
    <property type="entry name" value="ABC2_TM_bact-type"/>
</dbReference>
<evidence type="ECO:0000256" key="9">
    <source>
        <dbReference type="RuleBase" id="RU361157"/>
    </source>
</evidence>
<evidence type="ECO:0000256" key="3">
    <source>
        <dbReference type="ARBA" id="ARBA00022448"/>
    </source>
</evidence>
<keyword evidence="6 9" id="KW-0812">Transmembrane</keyword>
<dbReference type="EMBL" id="WBVO01000010">
    <property type="protein sequence ID" value="KAB2807745.1"/>
    <property type="molecule type" value="Genomic_DNA"/>
</dbReference>
<keyword evidence="12" id="KW-1185">Reference proteome</keyword>
<dbReference type="PANTHER" id="PTHR30413:SF8">
    <property type="entry name" value="TRANSPORT PERMEASE PROTEIN"/>
    <property type="match status" value="1"/>
</dbReference>
<feature type="transmembrane region" description="Helical" evidence="9">
    <location>
        <begin position="50"/>
        <end position="69"/>
    </location>
</feature>
<comment type="subcellular location">
    <subcellularLocation>
        <location evidence="1">Cell inner membrane</location>
        <topology evidence="1">Multi-pass membrane protein</topology>
    </subcellularLocation>
    <subcellularLocation>
        <location evidence="9">Cell membrane</location>
        <topology evidence="9">Multi-pass membrane protein</topology>
    </subcellularLocation>
</comment>
<organism evidence="11 12">
    <name type="scientific">Phaeocystidibacter luteus</name>
    <dbReference type="NCBI Taxonomy" id="911197"/>
    <lineage>
        <taxon>Bacteria</taxon>
        <taxon>Pseudomonadati</taxon>
        <taxon>Bacteroidota</taxon>
        <taxon>Flavobacteriia</taxon>
        <taxon>Flavobacteriales</taxon>
        <taxon>Phaeocystidibacteraceae</taxon>
        <taxon>Phaeocystidibacter</taxon>
    </lineage>
</organism>
<dbReference type="Pfam" id="PF01061">
    <property type="entry name" value="ABC2_membrane"/>
    <property type="match status" value="1"/>
</dbReference>
<dbReference type="GO" id="GO:0140359">
    <property type="term" value="F:ABC-type transporter activity"/>
    <property type="evidence" value="ECO:0007669"/>
    <property type="project" value="InterPro"/>
</dbReference>
<dbReference type="OrthoDB" id="9786910at2"/>
<evidence type="ECO:0000313" key="11">
    <source>
        <dbReference type="EMBL" id="KAB2807745.1"/>
    </source>
</evidence>
<gene>
    <name evidence="11" type="ORF">F8C67_11940</name>
</gene>
<evidence type="ECO:0000259" key="10">
    <source>
        <dbReference type="PROSITE" id="PS51012"/>
    </source>
</evidence>
<evidence type="ECO:0000256" key="1">
    <source>
        <dbReference type="ARBA" id="ARBA00004429"/>
    </source>
</evidence>
<evidence type="ECO:0000313" key="12">
    <source>
        <dbReference type="Proteomes" id="UP000468650"/>
    </source>
</evidence>
<accession>A0A6N6RED7</accession>
<dbReference type="PANTHER" id="PTHR30413">
    <property type="entry name" value="INNER MEMBRANE TRANSPORT PERMEASE"/>
    <property type="match status" value="1"/>
</dbReference>
<comment type="similarity">
    <text evidence="2 9">Belongs to the ABC-2 integral membrane protein family.</text>
</comment>
<evidence type="ECO:0000256" key="6">
    <source>
        <dbReference type="ARBA" id="ARBA00022692"/>
    </source>
</evidence>
<evidence type="ECO:0000256" key="8">
    <source>
        <dbReference type="ARBA" id="ARBA00023136"/>
    </source>
</evidence>
<dbReference type="GO" id="GO:0015920">
    <property type="term" value="P:lipopolysaccharide transport"/>
    <property type="evidence" value="ECO:0007669"/>
    <property type="project" value="TreeGrafter"/>
</dbReference>
<protein>
    <recommendedName>
        <fullName evidence="9">Transport permease protein</fullName>
    </recommendedName>
</protein>
<feature type="domain" description="ABC transmembrane type-2" evidence="10">
    <location>
        <begin position="48"/>
        <end position="271"/>
    </location>
</feature>
<dbReference type="RefSeq" id="WP_151668086.1">
    <property type="nucleotide sequence ID" value="NZ_WBVO01000010.1"/>
</dbReference>
<name>A0A6N6RED7_9FLAO</name>
<dbReference type="PROSITE" id="PS51012">
    <property type="entry name" value="ABC_TM2"/>
    <property type="match status" value="1"/>
</dbReference>
<evidence type="ECO:0000256" key="2">
    <source>
        <dbReference type="ARBA" id="ARBA00007783"/>
    </source>
</evidence>
<reference evidence="11 12" key="1">
    <citation type="submission" date="2019-09" db="EMBL/GenBank/DDBJ databases">
        <title>Genomes of family Cryomorphaceae.</title>
        <authorList>
            <person name="Bowman J.P."/>
        </authorList>
    </citation>
    <scope>NUCLEOTIDE SEQUENCE [LARGE SCALE GENOMIC DNA]</scope>
    <source>
        <strain evidence="11 12">LMG 25704</strain>
    </source>
</reference>
<keyword evidence="3 9" id="KW-0813">Transport</keyword>
<evidence type="ECO:0000256" key="7">
    <source>
        <dbReference type="ARBA" id="ARBA00022989"/>
    </source>
</evidence>
<dbReference type="Proteomes" id="UP000468650">
    <property type="component" value="Unassembled WGS sequence"/>
</dbReference>
<feature type="transmembrane region" description="Helical" evidence="9">
    <location>
        <begin position="121"/>
        <end position="149"/>
    </location>
</feature>
<evidence type="ECO:0000256" key="5">
    <source>
        <dbReference type="ARBA" id="ARBA00022519"/>
    </source>
</evidence>
<feature type="transmembrane region" description="Helical" evidence="9">
    <location>
        <begin position="155"/>
        <end position="179"/>
    </location>
</feature>
<comment type="caution">
    <text evidence="11">The sequence shown here is derived from an EMBL/GenBank/DDBJ whole genome shotgun (WGS) entry which is preliminary data.</text>
</comment>
<feature type="transmembrane region" description="Helical" evidence="9">
    <location>
        <begin position="191"/>
        <end position="209"/>
    </location>
</feature>
<keyword evidence="8 9" id="KW-0472">Membrane</keyword>
<keyword evidence="5" id="KW-0997">Cell inner membrane</keyword>